<gene>
    <name evidence="8" type="ORF">H0E87_010810</name>
</gene>
<dbReference type="Gene3D" id="2.60.40.10">
    <property type="entry name" value="Immunoglobulins"/>
    <property type="match status" value="1"/>
</dbReference>
<proteinExistence type="predicted"/>
<name>A0A8T2YU75_POPDE</name>
<dbReference type="InterPro" id="IPR036881">
    <property type="entry name" value="Glyco_hydro_3_C_sf"/>
</dbReference>
<dbReference type="Pfam" id="PF00933">
    <property type="entry name" value="Glyco_hydro_3"/>
    <property type="match status" value="1"/>
</dbReference>
<feature type="signal peptide" evidence="5">
    <location>
        <begin position="1"/>
        <end position="22"/>
    </location>
</feature>
<dbReference type="EMBL" id="JACEGQ020000005">
    <property type="protein sequence ID" value="KAH8508804.1"/>
    <property type="molecule type" value="Genomic_DNA"/>
</dbReference>
<dbReference type="Pfam" id="PF01915">
    <property type="entry name" value="Glyco_hydro_3_C"/>
    <property type="match status" value="2"/>
</dbReference>
<dbReference type="GO" id="GO:0045493">
    <property type="term" value="P:xylan catabolic process"/>
    <property type="evidence" value="ECO:0007669"/>
    <property type="project" value="InterPro"/>
</dbReference>
<dbReference type="GO" id="GO:0046556">
    <property type="term" value="F:alpha-L-arabinofuranosidase activity"/>
    <property type="evidence" value="ECO:0007669"/>
    <property type="project" value="TreeGrafter"/>
</dbReference>
<dbReference type="AlphaFoldDB" id="A0A8T2YU75"/>
<dbReference type="PANTHER" id="PTHR42721">
    <property type="entry name" value="SUGAR HYDROLASE-RELATED"/>
    <property type="match status" value="1"/>
</dbReference>
<dbReference type="InterPro" id="IPR001764">
    <property type="entry name" value="Glyco_hydro_3_N"/>
</dbReference>
<dbReference type="Proteomes" id="UP000807159">
    <property type="component" value="Chromosome 5"/>
</dbReference>
<dbReference type="InterPro" id="IPR013783">
    <property type="entry name" value="Ig-like_fold"/>
</dbReference>
<dbReference type="InterPro" id="IPR002772">
    <property type="entry name" value="Glyco_hydro_3_C"/>
</dbReference>
<evidence type="ECO:0000256" key="4">
    <source>
        <dbReference type="SAM" id="MobiDB-lite"/>
    </source>
</evidence>
<dbReference type="GO" id="GO:0009505">
    <property type="term" value="C:plant-type cell wall"/>
    <property type="evidence" value="ECO:0007669"/>
    <property type="project" value="TreeGrafter"/>
</dbReference>
<dbReference type="InterPro" id="IPR017853">
    <property type="entry name" value="GH"/>
</dbReference>
<keyword evidence="3" id="KW-0326">Glycosidase</keyword>
<reference evidence="8" key="1">
    <citation type="journal article" date="2021" name="J. Hered.">
        <title>Genome Assembly of Salicaceae Populus deltoides (Eastern Cottonwood) I-69 Based on Nanopore Sequencing and Hi-C Technologies.</title>
        <authorList>
            <person name="Bai S."/>
            <person name="Wu H."/>
            <person name="Zhang J."/>
            <person name="Pan Z."/>
            <person name="Zhao W."/>
            <person name="Li Z."/>
            <person name="Tong C."/>
        </authorList>
    </citation>
    <scope>NUCLEOTIDE SEQUENCE</scope>
    <source>
        <tissue evidence="8">Leaf</tissue>
    </source>
</reference>
<dbReference type="InterPro" id="IPR036962">
    <property type="entry name" value="Glyco_hydro_3_N_sf"/>
</dbReference>
<keyword evidence="1 5" id="KW-0732">Signal</keyword>
<keyword evidence="2" id="KW-0378">Hydrolase</keyword>
<evidence type="ECO:0000256" key="3">
    <source>
        <dbReference type="ARBA" id="ARBA00023295"/>
    </source>
</evidence>
<evidence type="ECO:0000313" key="8">
    <source>
        <dbReference type="EMBL" id="KAH8508804.1"/>
    </source>
</evidence>
<dbReference type="Gene3D" id="3.40.50.1700">
    <property type="entry name" value="Glycoside hydrolase family 3 C-terminal domain"/>
    <property type="match status" value="2"/>
</dbReference>
<organism evidence="8 9">
    <name type="scientific">Populus deltoides</name>
    <name type="common">Eastern poplar</name>
    <name type="synonym">Eastern cottonwood</name>
    <dbReference type="NCBI Taxonomy" id="3696"/>
    <lineage>
        <taxon>Eukaryota</taxon>
        <taxon>Viridiplantae</taxon>
        <taxon>Streptophyta</taxon>
        <taxon>Embryophyta</taxon>
        <taxon>Tracheophyta</taxon>
        <taxon>Spermatophyta</taxon>
        <taxon>Magnoliopsida</taxon>
        <taxon>eudicotyledons</taxon>
        <taxon>Gunneridae</taxon>
        <taxon>Pentapetalae</taxon>
        <taxon>rosids</taxon>
        <taxon>fabids</taxon>
        <taxon>Malpighiales</taxon>
        <taxon>Salicaceae</taxon>
        <taxon>Saliceae</taxon>
        <taxon>Populus</taxon>
    </lineage>
</organism>
<dbReference type="PANTHER" id="PTHR42721:SF19">
    <property type="entry name" value="FIBRONECTIN TYPE III-LIKE DOMAIN-CONTAINING PROTEIN"/>
    <property type="match status" value="1"/>
</dbReference>
<dbReference type="InterPro" id="IPR044993">
    <property type="entry name" value="BXL"/>
</dbReference>
<sequence length="686" mass="75661">MKLQNLVVFLIFHITSLHLCVASTDSSHPQDPYSCASASQPPYSCDSSDPSTKTYDFCKTTLPISRRAEDLVSRLTFEEKATQLVDTSPAIPRLGIPAYEWWSEGLHGIGFLTRVQQGISFFNRTIQHATSFPQVILTAASFDAHIWYRIGQATGKEARALYNAGQVTGLGFWAPNYGASFVRGVQGDSFEGESTLGDHLQASACCKHYTAHDLDNWNGVNRFRFNAIVTLQDMADTYQPPFRSCVQEGKASGIMCSYNEINGIPSCAHYDLLTKTLRQEWGFYGYITSDCDAVNVLHVEQKYAKTPEDALADALKSGMDVECSTSARSKDFPVSYLRNYTKSAVEKRKVTVSEIDRALHNLFSTRMRLGLFNGDPTKQLYSDIGPDQVCSQEHQALALEAALDGIALLKNADRLLPLSKSGISSLAVIGPKAHNSTNLLGNYFGPACKNVTILEGLRNYVSSASYEKGCNNVSCTSAAKKKPVEMARTEDQVILVMGLDQSQEKERLDRMDLAGYPGQAGAPALAQIIFGEHNPGGRLPMTWYPQDFTKVPMTDMRMRPQPSTGNPGRTYRFYEGEKVFEFGYGLSYSDYSYAFASVAQNQLNVKDSSNQQSENSETPGYKLVSDIGEEQCENIKFKVTVSVKNEGQMAGKHPVLLYARHAKPGKGRPIKKLVGFQTVKLGAGEN</sequence>
<dbReference type="SUPFAM" id="SSF51445">
    <property type="entry name" value="(Trans)glycosidases"/>
    <property type="match status" value="1"/>
</dbReference>
<feature type="domain" description="Glycoside hydrolase family 3 N-terminal" evidence="6">
    <location>
        <begin position="176"/>
        <end position="361"/>
    </location>
</feature>
<dbReference type="GO" id="GO:0009044">
    <property type="term" value="F:xylan 1,4-beta-xylosidase activity"/>
    <property type="evidence" value="ECO:0007669"/>
    <property type="project" value="InterPro"/>
</dbReference>
<accession>A0A8T2YU75</accession>
<evidence type="ECO:0000256" key="2">
    <source>
        <dbReference type="ARBA" id="ARBA00022801"/>
    </source>
</evidence>
<feature type="domain" description="Glycoside hydrolase family 3 C-terminal" evidence="7">
    <location>
        <begin position="407"/>
        <end position="513"/>
    </location>
</feature>
<feature type="region of interest" description="Disordered" evidence="4">
    <location>
        <begin position="31"/>
        <end position="50"/>
    </location>
</feature>
<protein>
    <recommendedName>
        <fullName evidence="10">Fibronectin type III-like domain-containing protein</fullName>
    </recommendedName>
</protein>
<evidence type="ECO:0008006" key="10">
    <source>
        <dbReference type="Google" id="ProtNLM"/>
    </source>
</evidence>
<evidence type="ECO:0000313" key="9">
    <source>
        <dbReference type="Proteomes" id="UP000807159"/>
    </source>
</evidence>
<feature type="compositionally biased region" description="Polar residues" evidence="4">
    <location>
        <begin position="36"/>
        <end position="50"/>
    </location>
</feature>
<evidence type="ECO:0000256" key="1">
    <source>
        <dbReference type="ARBA" id="ARBA00022729"/>
    </source>
</evidence>
<dbReference type="PRINTS" id="PR00133">
    <property type="entry name" value="GLHYDRLASE3"/>
</dbReference>
<dbReference type="GO" id="GO:0031222">
    <property type="term" value="P:arabinan catabolic process"/>
    <property type="evidence" value="ECO:0007669"/>
    <property type="project" value="TreeGrafter"/>
</dbReference>
<dbReference type="Gene3D" id="3.20.20.300">
    <property type="entry name" value="Glycoside hydrolase, family 3, N-terminal domain"/>
    <property type="match status" value="2"/>
</dbReference>
<dbReference type="SUPFAM" id="SSF52279">
    <property type="entry name" value="Beta-D-glucan exohydrolase, C-terminal domain"/>
    <property type="match status" value="1"/>
</dbReference>
<feature type="chain" id="PRO_5035871719" description="Fibronectin type III-like domain-containing protein" evidence="5">
    <location>
        <begin position="23"/>
        <end position="686"/>
    </location>
</feature>
<comment type="caution">
    <text evidence="8">The sequence shown here is derived from an EMBL/GenBank/DDBJ whole genome shotgun (WGS) entry which is preliminary data.</text>
</comment>
<evidence type="ECO:0000259" key="7">
    <source>
        <dbReference type="Pfam" id="PF01915"/>
    </source>
</evidence>
<evidence type="ECO:0000256" key="5">
    <source>
        <dbReference type="SAM" id="SignalP"/>
    </source>
</evidence>
<feature type="domain" description="Glycoside hydrolase family 3 C-terminal" evidence="7">
    <location>
        <begin position="514"/>
        <end position="588"/>
    </location>
</feature>
<keyword evidence="9" id="KW-1185">Reference proteome</keyword>
<evidence type="ECO:0000259" key="6">
    <source>
        <dbReference type="Pfam" id="PF00933"/>
    </source>
</evidence>